<proteinExistence type="predicted"/>
<reference evidence="2 3" key="1">
    <citation type="submission" date="2022-10" db="EMBL/GenBank/DDBJ databases">
        <title>The complete genomes of actinobacterial strains from the NBC collection.</title>
        <authorList>
            <person name="Joergensen T.S."/>
            <person name="Alvarez Arevalo M."/>
            <person name="Sterndorff E.B."/>
            <person name="Faurdal D."/>
            <person name="Vuksanovic O."/>
            <person name="Mourched A.-S."/>
            <person name="Charusanti P."/>
            <person name="Shaw S."/>
            <person name="Blin K."/>
            <person name="Weber T."/>
        </authorList>
    </citation>
    <scope>NUCLEOTIDE SEQUENCE [LARGE SCALE GENOMIC DNA]</scope>
    <source>
        <strain evidence="2 3">NBC_01413</strain>
    </source>
</reference>
<sequence length="52" mass="5561">MSDVVDLRSVRTERRAQLGAFLKSRRAKITPGEVGLATGSPQAHAKVGHHPA</sequence>
<name>A0ABZ1N0T5_9NOCA</name>
<dbReference type="Proteomes" id="UP001621418">
    <property type="component" value="Chromosome"/>
</dbReference>
<organism evidence="2 3">
    <name type="scientific">Nocardia salmonicida</name>
    <dbReference type="NCBI Taxonomy" id="53431"/>
    <lineage>
        <taxon>Bacteria</taxon>
        <taxon>Bacillati</taxon>
        <taxon>Actinomycetota</taxon>
        <taxon>Actinomycetes</taxon>
        <taxon>Mycobacteriales</taxon>
        <taxon>Nocardiaceae</taxon>
        <taxon>Nocardia</taxon>
    </lineage>
</organism>
<evidence type="ECO:0000313" key="3">
    <source>
        <dbReference type="Proteomes" id="UP001621418"/>
    </source>
</evidence>
<feature type="region of interest" description="Disordered" evidence="1">
    <location>
        <begin position="33"/>
        <end position="52"/>
    </location>
</feature>
<gene>
    <name evidence="2" type="ORF">OG308_19645</name>
</gene>
<accession>A0ABZ1N0T5</accession>
<dbReference type="RefSeq" id="WP_405145767.1">
    <property type="nucleotide sequence ID" value="NZ_CP109527.1"/>
</dbReference>
<keyword evidence="3" id="KW-1185">Reference proteome</keyword>
<evidence type="ECO:0000313" key="2">
    <source>
        <dbReference type="EMBL" id="WTY33552.1"/>
    </source>
</evidence>
<dbReference type="EMBL" id="CP109527">
    <property type="protein sequence ID" value="WTY33552.1"/>
    <property type="molecule type" value="Genomic_DNA"/>
</dbReference>
<evidence type="ECO:0008006" key="4">
    <source>
        <dbReference type="Google" id="ProtNLM"/>
    </source>
</evidence>
<protein>
    <recommendedName>
        <fullName evidence="4">Transcriptional regulator</fullName>
    </recommendedName>
</protein>
<evidence type="ECO:0000256" key="1">
    <source>
        <dbReference type="SAM" id="MobiDB-lite"/>
    </source>
</evidence>